<gene>
    <name evidence="2" type="ORF">SteCoe_29678</name>
</gene>
<evidence type="ECO:0000313" key="3">
    <source>
        <dbReference type="Proteomes" id="UP000187209"/>
    </source>
</evidence>
<accession>A0A1R2B5D3</accession>
<organism evidence="2 3">
    <name type="scientific">Stentor coeruleus</name>
    <dbReference type="NCBI Taxonomy" id="5963"/>
    <lineage>
        <taxon>Eukaryota</taxon>
        <taxon>Sar</taxon>
        <taxon>Alveolata</taxon>
        <taxon>Ciliophora</taxon>
        <taxon>Postciliodesmatophora</taxon>
        <taxon>Heterotrichea</taxon>
        <taxon>Heterotrichida</taxon>
        <taxon>Stentoridae</taxon>
        <taxon>Stentor</taxon>
    </lineage>
</organism>
<reference evidence="2 3" key="1">
    <citation type="submission" date="2016-11" db="EMBL/GenBank/DDBJ databases">
        <title>The macronuclear genome of Stentor coeruleus: a giant cell with tiny introns.</title>
        <authorList>
            <person name="Slabodnick M."/>
            <person name="Ruby J.G."/>
            <person name="Reiff S.B."/>
            <person name="Swart E.C."/>
            <person name="Gosai S."/>
            <person name="Prabakaran S."/>
            <person name="Witkowska E."/>
            <person name="Larue G.E."/>
            <person name="Fisher S."/>
            <person name="Freeman R.M."/>
            <person name="Gunawardena J."/>
            <person name="Chu W."/>
            <person name="Stover N.A."/>
            <person name="Gregory B.D."/>
            <person name="Nowacki M."/>
            <person name="Derisi J."/>
            <person name="Roy S.W."/>
            <person name="Marshall W.F."/>
            <person name="Sood P."/>
        </authorList>
    </citation>
    <scope>NUCLEOTIDE SEQUENCE [LARGE SCALE GENOMIC DNA]</scope>
    <source>
        <strain evidence="2">WM001</strain>
    </source>
</reference>
<evidence type="ECO:0000259" key="1">
    <source>
        <dbReference type="PROSITE" id="PS50191"/>
    </source>
</evidence>
<dbReference type="AlphaFoldDB" id="A0A1R2B5D3"/>
<name>A0A1R2B5D3_9CILI</name>
<proteinExistence type="predicted"/>
<dbReference type="EMBL" id="MPUH01000939">
    <property type="protein sequence ID" value="OMJ72001.1"/>
    <property type="molecule type" value="Genomic_DNA"/>
</dbReference>
<evidence type="ECO:0000313" key="2">
    <source>
        <dbReference type="EMBL" id="OMJ72001.1"/>
    </source>
</evidence>
<dbReference type="PANTHER" id="PTHR46818:SF1">
    <property type="entry name" value="CHROMOSOME UNDETERMINED SCAFFOLD_125, WHOLE GENOME SHOTGUN SEQUENCE"/>
    <property type="match status" value="1"/>
</dbReference>
<keyword evidence="3" id="KW-1185">Reference proteome</keyword>
<dbReference type="PANTHER" id="PTHR46818">
    <property type="entry name" value="DOMAIN-CONTAINING PROTEIN, PUTATIVE-RELATED"/>
    <property type="match status" value="1"/>
</dbReference>
<sequence length="462" mass="54126">MEGIPEGKIVPIEAYRYWPKESYIYTGTGKSIVRYIFYNIEFTDFELTQLELFKNYIKEKEPNLQLTEFFVDQELIRMLLGCKFCMKKSLLALQSAIKWRCENLAKSFFSILPFCERLLNSGFIYFHGRDHRFRPLLVLNIEKLDLVNNTVIDYCNLLCFLLEFAIQKLLLPGQIENWIVITDLNNKGLSDLPISSLKNIIKVLQDNFRCRMIVNYIVNAPSSLYFFWSIIKKFIEEHTIKKIRILKESTPVEISSHFAKTQVEIKYGGSSPNLTSFWPPCFPPGPFSVEGENIENILSDISTYHIYNVTKSEISSEMGEITEDVNIILPDIPQCSLYFRDFKYENIEHDFRQITLSQRLSLDVIASPKSNYSQLYSLRNSRKSSIFESPQKELVDEEMENIPERVSNIGLVEENEVIEDREADYRIKETFDVFVDEQKNEPSQTRLGRICKFCSKKRCEIW</sequence>
<dbReference type="Gene3D" id="3.40.525.10">
    <property type="entry name" value="CRAL-TRIO lipid binding domain"/>
    <property type="match status" value="1"/>
</dbReference>
<dbReference type="InterPro" id="IPR001251">
    <property type="entry name" value="CRAL-TRIO_dom"/>
</dbReference>
<dbReference type="OrthoDB" id="75724at2759"/>
<dbReference type="Pfam" id="PF00650">
    <property type="entry name" value="CRAL_TRIO"/>
    <property type="match status" value="1"/>
</dbReference>
<feature type="domain" description="CRAL-TRIO" evidence="1">
    <location>
        <begin position="126"/>
        <end position="275"/>
    </location>
</feature>
<dbReference type="PROSITE" id="PS50191">
    <property type="entry name" value="CRAL_TRIO"/>
    <property type="match status" value="1"/>
</dbReference>
<dbReference type="SUPFAM" id="SSF52087">
    <property type="entry name" value="CRAL/TRIO domain"/>
    <property type="match status" value="1"/>
</dbReference>
<protein>
    <recommendedName>
        <fullName evidence="1">CRAL-TRIO domain-containing protein</fullName>
    </recommendedName>
</protein>
<dbReference type="SMART" id="SM00516">
    <property type="entry name" value="SEC14"/>
    <property type="match status" value="1"/>
</dbReference>
<dbReference type="CDD" id="cd00170">
    <property type="entry name" value="SEC14"/>
    <property type="match status" value="1"/>
</dbReference>
<dbReference type="InterPro" id="IPR036865">
    <property type="entry name" value="CRAL-TRIO_dom_sf"/>
</dbReference>
<comment type="caution">
    <text evidence="2">The sequence shown here is derived from an EMBL/GenBank/DDBJ whole genome shotgun (WGS) entry which is preliminary data.</text>
</comment>
<dbReference type="Proteomes" id="UP000187209">
    <property type="component" value="Unassembled WGS sequence"/>
</dbReference>